<accession>E1X4W6</accession>
<protein>
    <submittedName>
        <fullName evidence="4">Glycosyl transferase</fullName>
    </submittedName>
</protein>
<dbReference type="CDD" id="cd03809">
    <property type="entry name" value="GT4_MtfB-like"/>
    <property type="match status" value="1"/>
</dbReference>
<sequence>MKIGFDAKRALHNFRGLGNYSRTLIKSLDEHYSDNELYLFSPETKKKELLTWYQGLGDNAHLISPQGFISSKVPSLWRSFKLTSEIENNHIDIYHGLSHELPIGIERVNALKVVTIHDLLYLKFPQFFSAIDRFTYHKKFTYSCEKSDLIIAICEQTKADIIEHYKVSPDKIHVVYQSCSPKFYYHKSIDDLIRIKEKYKIQKPFIFHIATMEENKNTLGILKAYELIHSEVEEDLILIGRGKKYKQKVIQYIQEKNLSNRVRILDEAIDEDLPAIFQLAKLFVFPSFYEGFGIPIIEALFSKTPVVTSKGGCFPEAGGPNSRYVDPYDIKDISKGMLDILRDEGLQKEMAQKGHEFVQKFHWKNTANDLMNLYTTHL</sequence>
<dbReference type="KEGG" id="bmx:BMS_2396"/>
<dbReference type="Proteomes" id="UP000008963">
    <property type="component" value="Chromosome"/>
</dbReference>
<dbReference type="InterPro" id="IPR001296">
    <property type="entry name" value="Glyco_trans_1"/>
</dbReference>
<dbReference type="PANTHER" id="PTHR46401:SF2">
    <property type="entry name" value="GLYCOSYLTRANSFERASE WBBK-RELATED"/>
    <property type="match status" value="1"/>
</dbReference>
<proteinExistence type="predicted"/>
<feature type="domain" description="Glycosyl transferase family 1" evidence="2">
    <location>
        <begin position="196"/>
        <end position="355"/>
    </location>
</feature>
<evidence type="ECO:0000259" key="2">
    <source>
        <dbReference type="Pfam" id="PF00534"/>
    </source>
</evidence>
<reference evidence="5" key="1">
    <citation type="journal article" date="2013" name="ISME J.">
        <title>A small predatory core genome in the divergent marine Bacteriovorax marinus SJ and the terrestrial Bdellovibrio bacteriovorus.</title>
        <authorList>
            <person name="Crossman L.C."/>
            <person name="Chen H."/>
            <person name="Cerdeno-Tarraga A.M."/>
            <person name="Brooks K."/>
            <person name="Quail M.A."/>
            <person name="Pineiro S.A."/>
            <person name="Hobley L."/>
            <person name="Sockett R.E."/>
            <person name="Bentley S.D."/>
            <person name="Parkhill J."/>
            <person name="Williams H.N."/>
            <person name="Stine O.C."/>
        </authorList>
    </citation>
    <scope>NUCLEOTIDE SEQUENCE [LARGE SCALE GENOMIC DNA]</scope>
    <source>
        <strain evidence="5">ATCC BAA-682 / DSM 15412 / SJ</strain>
    </source>
</reference>
<dbReference type="GO" id="GO:0016757">
    <property type="term" value="F:glycosyltransferase activity"/>
    <property type="evidence" value="ECO:0007669"/>
    <property type="project" value="InterPro"/>
</dbReference>
<keyword evidence="1 4" id="KW-0808">Transferase</keyword>
<dbReference type="Pfam" id="PF13439">
    <property type="entry name" value="Glyco_transf_4"/>
    <property type="match status" value="1"/>
</dbReference>
<evidence type="ECO:0000313" key="4">
    <source>
        <dbReference type="EMBL" id="CBW27192.1"/>
    </source>
</evidence>
<dbReference type="eggNOG" id="COG0438">
    <property type="taxonomic scope" value="Bacteria"/>
</dbReference>
<gene>
    <name evidence="4" type="ordered locus">BMS_2396</name>
</gene>
<dbReference type="PANTHER" id="PTHR46401">
    <property type="entry name" value="GLYCOSYLTRANSFERASE WBBK-RELATED"/>
    <property type="match status" value="1"/>
</dbReference>
<name>E1X4W6_HALMS</name>
<evidence type="ECO:0000259" key="3">
    <source>
        <dbReference type="Pfam" id="PF13439"/>
    </source>
</evidence>
<dbReference type="HOGENOM" id="CLU_009583_27_5_7"/>
<evidence type="ECO:0000313" key="5">
    <source>
        <dbReference type="Proteomes" id="UP000008963"/>
    </source>
</evidence>
<dbReference type="Pfam" id="PF00534">
    <property type="entry name" value="Glycos_transf_1"/>
    <property type="match status" value="1"/>
</dbReference>
<organism evidence="4 5">
    <name type="scientific">Halobacteriovorax marinus (strain ATCC BAA-682 / DSM 15412 / SJ)</name>
    <name type="common">Bacteriovorax marinus</name>
    <dbReference type="NCBI Taxonomy" id="862908"/>
    <lineage>
        <taxon>Bacteria</taxon>
        <taxon>Pseudomonadati</taxon>
        <taxon>Bdellovibrionota</taxon>
        <taxon>Bacteriovoracia</taxon>
        <taxon>Bacteriovoracales</taxon>
        <taxon>Halobacteriovoraceae</taxon>
        <taxon>Halobacteriovorax</taxon>
    </lineage>
</organism>
<dbReference type="AlphaFoldDB" id="E1X4W6"/>
<feature type="domain" description="Glycosyltransferase subfamily 4-like N-terminal" evidence="3">
    <location>
        <begin position="15"/>
        <end position="176"/>
    </location>
</feature>
<dbReference type="SUPFAM" id="SSF53756">
    <property type="entry name" value="UDP-Glycosyltransferase/glycogen phosphorylase"/>
    <property type="match status" value="1"/>
</dbReference>
<dbReference type="InterPro" id="IPR028098">
    <property type="entry name" value="Glyco_trans_4-like_N"/>
</dbReference>
<dbReference type="Gene3D" id="3.40.50.2000">
    <property type="entry name" value="Glycogen Phosphorylase B"/>
    <property type="match status" value="2"/>
</dbReference>
<dbReference type="OrthoDB" id="9764577at2"/>
<evidence type="ECO:0000256" key="1">
    <source>
        <dbReference type="ARBA" id="ARBA00022679"/>
    </source>
</evidence>
<dbReference type="EMBL" id="FQ312005">
    <property type="protein sequence ID" value="CBW27192.1"/>
    <property type="molecule type" value="Genomic_DNA"/>
</dbReference>
<keyword evidence="5" id="KW-1185">Reference proteome</keyword>
<dbReference type="GO" id="GO:0009103">
    <property type="term" value="P:lipopolysaccharide biosynthetic process"/>
    <property type="evidence" value="ECO:0007669"/>
    <property type="project" value="TreeGrafter"/>
</dbReference>
<dbReference type="RefSeq" id="WP_014244969.1">
    <property type="nucleotide sequence ID" value="NC_016620.1"/>
</dbReference>
<dbReference type="CAZy" id="GT4">
    <property type="family name" value="Glycosyltransferase Family 4"/>
</dbReference>
<dbReference type="STRING" id="862908.BMS_2396"/>
<dbReference type="PATRIC" id="fig|862908.3.peg.2282"/>